<accession>A0A975GCC0</accession>
<organism evidence="2 3">
    <name type="scientific">Sulfurimonas aquatica</name>
    <dbReference type="NCBI Taxonomy" id="2672570"/>
    <lineage>
        <taxon>Bacteria</taxon>
        <taxon>Pseudomonadati</taxon>
        <taxon>Campylobacterota</taxon>
        <taxon>Epsilonproteobacteria</taxon>
        <taxon>Campylobacterales</taxon>
        <taxon>Sulfurimonadaceae</taxon>
        <taxon>Sulfurimonas</taxon>
    </lineage>
</organism>
<dbReference type="PANTHER" id="PTHR46663:SF3">
    <property type="entry name" value="SLL0267 PROTEIN"/>
    <property type="match status" value="1"/>
</dbReference>
<dbReference type="Pfam" id="PF00990">
    <property type="entry name" value="GGDEF"/>
    <property type="match status" value="1"/>
</dbReference>
<keyword evidence="3" id="KW-1185">Reference proteome</keyword>
<dbReference type="KEGG" id="saqt:GJV85_04860"/>
<reference evidence="2" key="2">
    <citation type="submission" date="2021-04" db="EMBL/GenBank/DDBJ databases">
        <title>Isolation and characterization of a novel species of the genus Sulfurimonas.</title>
        <authorList>
            <person name="Fukui M."/>
        </authorList>
    </citation>
    <scope>NUCLEOTIDE SEQUENCE</scope>
    <source>
        <strain evidence="2">H1576</strain>
    </source>
</reference>
<proteinExistence type="predicted"/>
<dbReference type="RefSeq" id="WP_207562746.1">
    <property type="nucleotide sequence ID" value="NZ_CP046072.1"/>
</dbReference>
<dbReference type="InterPro" id="IPR000160">
    <property type="entry name" value="GGDEF_dom"/>
</dbReference>
<reference evidence="2" key="1">
    <citation type="submission" date="2019-11" db="EMBL/GenBank/DDBJ databases">
        <authorList>
            <person name="Kojima H."/>
        </authorList>
    </citation>
    <scope>NUCLEOTIDE SEQUENCE</scope>
    <source>
        <strain evidence="2">H1576</strain>
    </source>
</reference>
<name>A0A975GCC0_9BACT</name>
<dbReference type="SUPFAM" id="SSF55073">
    <property type="entry name" value="Nucleotide cyclase"/>
    <property type="match status" value="1"/>
</dbReference>
<dbReference type="InterPro" id="IPR052163">
    <property type="entry name" value="DGC-Regulatory_Protein"/>
</dbReference>
<evidence type="ECO:0000259" key="1">
    <source>
        <dbReference type="PROSITE" id="PS50887"/>
    </source>
</evidence>
<dbReference type="PROSITE" id="PS50887">
    <property type="entry name" value="GGDEF"/>
    <property type="match status" value="1"/>
</dbReference>
<dbReference type="Proteomes" id="UP000671852">
    <property type="component" value="Chromosome"/>
</dbReference>
<dbReference type="AlphaFoldDB" id="A0A975GCC0"/>
<dbReference type="InterPro" id="IPR043128">
    <property type="entry name" value="Rev_trsase/Diguanyl_cyclase"/>
</dbReference>
<evidence type="ECO:0000313" key="3">
    <source>
        <dbReference type="Proteomes" id="UP000671852"/>
    </source>
</evidence>
<feature type="domain" description="GGDEF" evidence="1">
    <location>
        <begin position="1"/>
        <end position="56"/>
    </location>
</feature>
<gene>
    <name evidence="2" type="ORF">GJV85_04860</name>
</gene>
<dbReference type="InterPro" id="IPR029787">
    <property type="entry name" value="Nucleotide_cyclase"/>
</dbReference>
<dbReference type="Gene3D" id="3.30.70.270">
    <property type="match status" value="1"/>
</dbReference>
<dbReference type="PANTHER" id="PTHR46663">
    <property type="entry name" value="DIGUANYLATE CYCLASE DGCT-RELATED"/>
    <property type="match status" value="1"/>
</dbReference>
<dbReference type="EMBL" id="CP046072">
    <property type="protein sequence ID" value="QSZ41465.1"/>
    <property type="molecule type" value="Genomic_DNA"/>
</dbReference>
<sequence length="56" mass="6346">MELLHIDEHELEISASIGISIYPTHATEANELLKYADIAMYGAKSDKKSNFQFYTP</sequence>
<protein>
    <submittedName>
        <fullName evidence="2">Diguanylate cyclase</fullName>
    </submittedName>
</protein>
<evidence type="ECO:0000313" key="2">
    <source>
        <dbReference type="EMBL" id="QSZ41465.1"/>
    </source>
</evidence>